<keyword evidence="3" id="KW-0808">Transferase</keyword>
<name>M0JNB9_9EURY</name>
<feature type="region of interest" description="Disordered" evidence="1">
    <location>
        <begin position="43"/>
        <end position="64"/>
    </location>
</feature>
<dbReference type="PATRIC" id="fig|662475.6.peg.4336"/>
<feature type="compositionally biased region" description="Basic residues" evidence="1">
    <location>
        <begin position="46"/>
        <end position="64"/>
    </location>
</feature>
<feature type="transmembrane region" description="Helical" evidence="2">
    <location>
        <begin position="30"/>
        <end position="48"/>
    </location>
</feature>
<comment type="caution">
    <text evidence="3">The sequence shown here is derived from an EMBL/GenBank/DDBJ whole genome shotgun (WGS) entry which is preliminary data.</text>
</comment>
<evidence type="ECO:0000313" key="4">
    <source>
        <dbReference type="Proteomes" id="UP000011687"/>
    </source>
</evidence>
<accession>M0JNB9</accession>
<keyword evidence="2" id="KW-0472">Membrane</keyword>
<evidence type="ECO:0000256" key="2">
    <source>
        <dbReference type="SAM" id="Phobius"/>
    </source>
</evidence>
<organism evidence="3 4">
    <name type="scientific">Haloarcula marismortui ATCC 33799</name>
    <dbReference type="NCBI Taxonomy" id="662475"/>
    <lineage>
        <taxon>Archaea</taxon>
        <taxon>Methanobacteriati</taxon>
        <taxon>Methanobacteriota</taxon>
        <taxon>Stenosarchaea group</taxon>
        <taxon>Halobacteria</taxon>
        <taxon>Halobacteriales</taxon>
        <taxon>Haloarculaceae</taxon>
        <taxon>Haloarcula</taxon>
    </lineage>
</organism>
<keyword evidence="3" id="KW-0418">Kinase</keyword>
<keyword evidence="2" id="KW-1133">Transmembrane helix</keyword>
<reference evidence="3 4" key="1">
    <citation type="journal article" date="2014" name="PLoS Genet.">
        <title>Phylogenetically driven sequencing of extremely halophilic archaea reveals strategies for static and dynamic osmo-response.</title>
        <authorList>
            <person name="Becker E.A."/>
            <person name="Seitzer P.M."/>
            <person name="Tritt A."/>
            <person name="Larsen D."/>
            <person name="Krusor M."/>
            <person name="Yao A.I."/>
            <person name="Wu D."/>
            <person name="Madern D."/>
            <person name="Eisen J.A."/>
            <person name="Darling A.E."/>
            <person name="Facciotti M.T."/>
        </authorList>
    </citation>
    <scope>NUCLEOTIDE SEQUENCE [LARGE SCALE GENOMIC DNA]</scope>
    <source>
        <strain evidence="3 4">ATCC 33799</strain>
    </source>
</reference>
<sequence>MVIIIGLMVTSGVVSGYVALFAWQRRSMPGAIGLGVLALPAGGGRRGYRPRTHRRGRGTQAHAR</sequence>
<feature type="transmembrane region" description="Helical" evidence="2">
    <location>
        <begin position="7"/>
        <end position="24"/>
    </location>
</feature>
<keyword evidence="2" id="KW-0812">Transmembrane</keyword>
<evidence type="ECO:0000313" key="3">
    <source>
        <dbReference type="EMBL" id="EMA09180.1"/>
    </source>
</evidence>
<dbReference type="Proteomes" id="UP000011687">
    <property type="component" value="Unassembled WGS sequence"/>
</dbReference>
<gene>
    <name evidence="3" type="ORF">C435_22199</name>
</gene>
<evidence type="ECO:0000256" key="1">
    <source>
        <dbReference type="SAM" id="MobiDB-lite"/>
    </source>
</evidence>
<dbReference type="EMBL" id="AOLS01000132">
    <property type="protein sequence ID" value="EMA09180.1"/>
    <property type="molecule type" value="Genomic_DNA"/>
</dbReference>
<keyword evidence="4" id="KW-1185">Reference proteome</keyword>
<dbReference type="GO" id="GO:0016301">
    <property type="term" value="F:kinase activity"/>
    <property type="evidence" value="ECO:0007669"/>
    <property type="project" value="UniProtKB-KW"/>
</dbReference>
<dbReference type="AlphaFoldDB" id="M0JNB9"/>
<proteinExistence type="predicted"/>
<protein>
    <submittedName>
        <fullName evidence="3">Putative PAS/PAC sensing his kinase</fullName>
    </submittedName>
</protein>